<comment type="caution">
    <text evidence="2">The sequence shown here is derived from an EMBL/GenBank/DDBJ whole genome shotgun (WGS) entry which is preliminary data.</text>
</comment>
<evidence type="ECO:0000313" key="3">
    <source>
        <dbReference type="Proteomes" id="UP001266357"/>
    </source>
</evidence>
<dbReference type="EMBL" id="JAVRIF010000005">
    <property type="protein sequence ID" value="MDT0604227.1"/>
    <property type="molecule type" value="Genomic_DNA"/>
</dbReference>
<feature type="transmembrane region" description="Helical" evidence="1">
    <location>
        <begin position="27"/>
        <end position="48"/>
    </location>
</feature>
<feature type="transmembrane region" description="Helical" evidence="1">
    <location>
        <begin position="5"/>
        <end position="21"/>
    </location>
</feature>
<dbReference type="Proteomes" id="UP001266357">
    <property type="component" value="Unassembled WGS sequence"/>
</dbReference>
<keyword evidence="1" id="KW-0812">Transmembrane</keyword>
<sequence>MNKSVVTNLLALACIIVGHVFSHHLIFTIGVFALSGAITNWIAIHMLFEKVPFLYGSGVIPARFEEFKQGIRHLMMEQFFTEENIDRFLSGESGGTGNAAGIDLAPIIEQVDLSPAFDDLVQVIENSSFGGMLAMVGGSEALQPLREPFIEKMKGSVITISQSDEFNLIMRKELEQPNVMAEMREKVSDIIEKRLNELTPQLVKEIIQEMIRKHLGWLVVWGGVFGGLIGFIAAITNNF</sequence>
<evidence type="ECO:0000256" key="1">
    <source>
        <dbReference type="SAM" id="Phobius"/>
    </source>
</evidence>
<feature type="transmembrane region" description="Helical" evidence="1">
    <location>
        <begin position="215"/>
        <end position="235"/>
    </location>
</feature>
<dbReference type="RefSeq" id="WP_311581837.1">
    <property type="nucleotide sequence ID" value="NZ_JAVRIF010000005.1"/>
</dbReference>
<organism evidence="2 3">
    <name type="scientific">Thalassotalea castellviae</name>
    <dbReference type="NCBI Taxonomy" id="3075612"/>
    <lineage>
        <taxon>Bacteria</taxon>
        <taxon>Pseudomonadati</taxon>
        <taxon>Pseudomonadota</taxon>
        <taxon>Gammaproteobacteria</taxon>
        <taxon>Alteromonadales</taxon>
        <taxon>Colwelliaceae</taxon>
        <taxon>Thalassotalea</taxon>
    </lineage>
</organism>
<gene>
    <name evidence="2" type="ORF">RM573_11535</name>
</gene>
<dbReference type="PANTHER" id="PTHR38568">
    <property type="entry name" value="DUF445 DOMAIN-CONTAINING PROTEIN-RELATED"/>
    <property type="match status" value="1"/>
</dbReference>
<protein>
    <submittedName>
        <fullName evidence="2">DUF445 domain-containing protein</fullName>
    </submittedName>
</protein>
<keyword evidence="1" id="KW-0472">Membrane</keyword>
<keyword evidence="1" id="KW-1133">Transmembrane helix</keyword>
<name>A0ABU3A219_9GAMM</name>
<dbReference type="PANTHER" id="PTHR38568:SF1">
    <property type="entry name" value="DUF445 DOMAIN-CONTAINING PROTEIN"/>
    <property type="match status" value="1"/>
</dbReference>
<proteinExistence type="predicted"/>
<reference evidence="2 3" key="1">
    <citation type="submission" date="2023-09" db="EMBL/GenBank/DDBJ databases">
        <authorList>
            <person name="Rey-Velasco X."/>
        </authorList>
    </citation>
    <scope>NUCLEOTIDE SEQUENCE [LARGE SCALE GENOMIC DNA]</scope>
    <source>
        <strain evidence="2 3">W431</strain>
    </source>
</reference>
<evidence type="ECO:0000313" key="2">
    <source>
        <dbReference type="EMBL" id="MDT0604227.1"/>
    </source>
</evidence>
<accession>A0ABU3A219</accession>
<keyword evidence="3" id="KW-1185">Reference proteome</keyword>